<evidence type="ECO:0000256" key="2">
    <source>
        <dbReference type="ARBA" id="ARBA00004718"/>
    </source>
</evidence>
<dbReference type="PANTHER" id="PTHR21330:SF1">
    <property type="entry name" value="E3 SUMO-PROTEIN LIGASE NSE2"/>
    <property type="match status" value="1"/>
</dbReference>
<evidence type="ECO:0000256" key="7">
    <source>
        <dbReference type="ARBA" id="ARBA00022771"/>
    </source>
</evidence>
<evidence type="ECO:0000256" key="3">
    <source>
        <dbReference type="ARBA" id="ARBA00008212"/>
    </source>
</evidence>
<keyword evidence="6" id="KW-0479">Metal-binding</keyword>
<protein>
    <recommendedName>
        <fullName evidence="4">peptidylprolyl isomerase</fullName>
        <ecNumber evidence="4">5.2.1.8</ecNumber>
    </recommendedName>
</protein>
<dbReference type="Pfam" id="PF11789">
    <property type="entry name" value="zf-Nse"/>
    <property type="match status" value="1"/>
</dbReference>
<comment type="subcellular location">
    <subcellularLocation>
        <location evidence="1">Nucleus</location>
    </subcellularLocation>
</comment>
<dbReference type="GO" id="GO:0016567">
    <property type="term" value="P:protein ubiquitination"/>
    <property type="evidence" value="ECO:0007669"/>
    <property type="project" value="InterPro"/>
</dbReference>
<dbReference type="GO" id="GO:0000724">
    <property type="term" value="P:double-strand break repair via homologous recombination"/>
    <property type="evidence" value="ECO:0007669"/>
    <property type="project" value="InterPro"/>
</dbReference>
<dbReference type="SMART" id="SM00504">
    <property type="entry name" value="Ubox"/>
    <property type="match status" value="1"/>
</dbReference>
<dbReference type="InterPro" id="IPR004181">
    <property type="entry name" value="Znf_MIZ"/>
</dbReference>
<dbReference type="GO" id="GO:0061665">
    <property type="term" value="F:SUMO ligase activity"/>
    <property type="evidence" value="ECO:0007669"/>
    <property type="project" value="TreeGrafter"/>
</dbReference>
<dbReference type="EC" id="5.2.1.8" evidence="4"/>
<evidence type="ECO:0000313" key="15">
    <source>
        <dbReference type="EMBL" id="KAK0629145.1"/>
    </source>
</evidence>
<keyword evidence="9" id="KW-0862">Zinc</keyword>
<feature type="region of interest" description="Disordered" evidence="13">
    <location>
        <begin position="1"/>
        <end position="42"/>
    </location>
</feature>
<dbReference type="InterPro" id="IPR013083">
    <property type="entry name" value="Znf_RING/FYVE/PHD"/>
</dbReference>
<comment type="similarity">
    <text evidence="3">Belongs to the NSE2 family.</text>
</comment>
<comment type="pathway">
    <text evidence="2">Protein modification; protein sumoylation.</text>
</comment>
<dbReference type="GO" id="GO:0004842">
    <property type="term" value="F:ubiquitin-protein transferase activity"/>
    <property type="evidence" value="ECO:0007669"/>
    <property type="project" value="InterPro"/>
</dbReference>
<dbReference type="Gene3D" id="3.30.40.10">
    <property type="entry name" value="Zinc/RING finger domain, C3HC4 (zinc finger)"/>
    <property type="match status" value="1"/>
</dbReference>
<sequence length="392" mass="44411">MPPRLVQGSHRPRTTASGSASSASRRDPAELPPYEPPAYPMNDAAKRALAEISKNRETRRYEQHLVKSAGYLRDSVGTINDILFLRRSHLALVVERRQALGVTEKTEWEVEEEEYTARMESVVATLTDESEAAMREVIDRRAELEDERQVLAVVQEQISAQKPRREPQHRGRKRKGPKRPPVDSDGEDVDDEEHDGAAEDDDEDMPDREDETPLTGVRELLKSARESKADEYNALSAHERYGLNNDYISFKKTWHDAVHPEDQVPLPDASTWFDALGRPTTGAAADGDDDDLMIEREIIDLKCPLSLQTMKEPYSNHKCKHTFEKSAILDFLRTNGGTAQCPVCSKELQVKDLYLDDLILRKIKRAEQARRRDVDDTSDIEVNDAGDLLTAR</sequence>
<dbReference type="SUPFAM" id="SSF57850">
    <property type="entry name" value="RING/U-box"/>
    <property type="match status" value="1"/>
</dbReference>
<dbReference type="GO" id="GO:0003755">
    <property type="term" value="F:peptidyl-prolyl cis-trans isomerase activity"/>
    <property type="evidence" value="ECO:0007669"/>
    <property type="project" value="UniProtKB-KW"/>
</dbReference>
<dbReference type="Proteomes" id="UP001174934">
    <property type="component" value="Unassembled WGS sequence"/>
</dbReference>
<feature type="compositionally biased region" description="Pro residues" evidence="13">
    <location>
        <begin position="30"/>
        <end position="39"/>
    </location>
</feature>
<dbReference type="InterPro" id="IPR003613">
    <property type="entry name" value="Ubox_domain"/>
</dbReference>
<feature type="compositionally biased region" description="Low complexity" evidence="13">
    <location>
        <begin position="14"/>
        <end position="23"/>
    </location>
</feature>
<dbReference type="CDD" id="cd16651">
    <property type="entry name" value="SPL-RING_NSE2"/>
    <property type="match status" value="1"/>
</dbReference>
<keyword evidence="16" id="KW-1185">Reference proteome</keyword>
<name>A0AA39X9C2_9PEZI</name>
<evidence type="ECO:0000256" key="12">
    <source>
        <dbReference type="PROSITE-ProRule" id="PRU00452"/>
    </source>
</evidence>
<keyword evidence="11" id="KW-0539">Nucleus</keyword>
<comment type="caution">
    <text evidence="15">The sequence shown here is derived from an EMBL/GenBank/DDBJ whole genome shotgun (WGS) entry which is preliminary data.</text>
</comment>
<dbReference type="GO" id="GO:0005634">
    <property type="term" value="C:nucleus"/>
    <property type="evidence" value="ECO:0007669"/>
    <property type="project" value="UniProtKB-SubCell"/>
</dbReference>
<organism evidence="15 16">
    <name type="scientific">Bombardia bombarda</name>
    <dbReference type="NCBI Taxonomy" id="252184"/>
    <lineage>
        <taxon>Eukaryota</taxon>
        <taxon>Fungi</taxon>
        <taxon>Dikarya</taxon>
        <taxon>Ascomycota</taxon>
        <taxon>Pezizomycotina</taxon>
        <taxon>Sordariomycetes</taxon>
        <taxon>Sordariomycetidae</taxon>
        <taxon>Sordariales</taxon>
        <taxon>Lasiosphaeriaceae</taxon>
        <taxon>Bombardia</taxon>
    </lineage>
</organism>
<evidence type="ECO:0000256" key="9">
    <source>
        <dbReference type="ARBA" id="ARBA00022833"/>
    </source>
</evidence>
<evidence type="ECO:0000313" key="16">
    <source>
        <dbReference type="Proteomes" id="UP001174934"/>
    </source>
</evidence>
<keyword evidence="10" id="KW-0697">Rotamase</keyword>
<feature type="region of interest" description="Disordered" evidence="13">
    <location>
        <begin position="155"/>
        <end position="215"/>
    </location>
</feature>
<evidence type="ECO:0000256" key="10">
    <source>
        <dbReference type="ARBA" id="ARBA00023110"/>
    </source>
</evidence>
<feature type="domain" description="SP-RING-type" evidence="14">
    <location>
        <begin position="288"/>
        <end position="368"/>
    </location>
</feature>
<evidence type="ECO:0000256" key="11">
    <source>
        <dbReference type="ARBA" id="ARBA00023242"/>
    </source>
</evidence>
<dbReference type="GO" id="GO:0016925">
    <property type="term" value="P:protein sumoylation"/>
    <property type="evidence" value="ECO:0007669"/>
    <property type="project" value="TreeGrafter"/>
</dbReference>
<gene>
    <name evidence="15" type="ORF">B0T17DRAFT_614963</name>
</gene>
<keyword evidence="5" id="KW-0808">Transferase</keyword>
<dbReference type="AlphaFoldDB" id="A0AA39X9C2"/>
<evidence type="ECO:0000256" key="4">
    <source>
        <dbReference type="ARBA" id="ARBA00013194"/>
    </source>
</evidence>
<evidence type="ECO:0000256" key="6">
    <source>
        <dbReference type="ARBA" id="ARBA00022723"/>
    </source>
</evidence>
<dbReference type="GO" id="GO:0008270">
    <property type="term" value="F:zinc ion binding"/>
    <property type="evidence" value="ECO:0007669"/>
    <property type="project" value="UniProtKB-KW"/>
</dbReference>
<dbReference type="GO" id="GO:0030915">
    <property type="term" value="C:Smc5-Smc6 complex"/>
    <property type="evidence" value="ECO:0007669"/>
    <property type="project" value="InterPro"/>
</dbReference>
<accession>A0AA39X9C2</accession>
<feature type="compositionally biased region" description="Acidic residues" evidence="13">
    <location>
        <begin position="184"/>
        <end position="212"/>
    </location>
</feature>
<reference evidence="15" key="1">
    <citation type="submission" date="2023-06" db="EMBL/GenBank/DDBJ databases">
        <title>Genome-scale phylogeny and comparative genomics of the fungal order Sordariales.</title>
        <authorList>
            <consortium name="Lawrence Berkeley National Laboratory"/>
            <person name="Hensen N."/>
            <person name="Bonometti L."/>
            <person name="Westerberg I."/>
            <person name="Brannstrom I.O."/>
            <person name="Guillou S."/>
            <person name="Cros-Aarteil S."/>
            <person name="Calhoun S."/>
            <person name="Haridas S."/>
            <person name="Kuo A."/>
            <person name="Mondo S."/>
            <person name="Pangilinan J."/>
            <person name="Riley R."/>
            <person name="LaButti K."/>
            <person name="Andreopoulos B."/>
            <person name="Lipzen A."/>
            <person name="Chen C."/>
            <person name="Yanf M."/>
            <person name="Daum C."/>
            <person name="Ng V."/>
            <person name="Clum A."/>
            <person name="Steindorff A."/>
            <person name="Ohm R."/>
            <person name="Martin F."/>
            <person name="Silar P."/>
            <person name="Natvig D."/>
            <person name="Lalanne C."/>
            <person name="Gautier V."/>
            <person name="Ament-velasquez S.L."/>
            <person name="Kruys A."/>
            <person name="Hutchinson M.I."/>
            <person name="Powell A.J."/>
            <person name="Barry K."/>
            <person name="Miller A.N."/>
            <person name="Grigoriev I.V."/>
            <person name="Debuchy R."/>
            <person name="Gladieux P."/>
            <person name="Thoren M.H."/>
            <person name="Johannesson H."/>
        </authorList>
    </citation>
    <scope>NUCLEOTIDE SEQUENCE</scope>
    <source>
        <strain evidence="15">SMH3391-2</strain>
    </source>
</reference>
<keyword evidence="7 12" id="KW-0863">Zinc-finger</keyword>
<evidence type="ECO:0000256" key="1">
    <source>
        <dbReference type="ARBA" id="ARBA00004123"/>
    </source>
</evidence>
<dbReference type="PANTHER" id="PTHR21330">
    <property type="entry name" value="E3 SUMO-PROTEIN LIGASE NSE2"/>
    <property type="match status" value="1"/>
</dbReference>
<dbReference type="EMBL" id="JAULSR010000002">
    <property type="protein sequence ID" value="KAK0629145.1"/>
    <property type="molecule type" value="Genomic_DNA"/>
</dbReference>
<dbReference type="PROSITE" id="PS51044">
    <property type="entry name" value="ZF_SP_RING"/>
    <property type="match status" value="1"/>
</dbReference>
<evidence type="ECO:0000256" key="8">
    <source>
        <dbReference type="ARBA" id="ARBA00022786"/>
    </source>
</evidence>
<evidence type="ECO:0000256" key="5">
    <source>
        <dbReference type="ARBA" id="ARBA00022679"/>
    </source>
</evidence>
<dbReference type="InterPro" id="IPR026846">
    <property type="entry name" value="Nse2(Mms21)"/>
</dbReference>
<proteinExistence type="inferred from homology"/>
<evidence type="ECO:0000259" key="14">
    <source>
        <dbReference type="PROSITE" id="PS51044"/>
    </source>
</evidence>
<keyword evidence="8" id="KW-0833">Ubl conjugation pathway</keyword>
<evidence type="ECO:0000256" key="13">
    <source>
        <dbReference type="SAM" id="MobiDB-lite"/>
    </source>
</evidence>
<keyword evidence="10" id="KW-0413">Isomerase</keyword>